<dbReference type="PROSITE" id="PS50887">
    <property type="entry name" value="GGDEF"/>
    <property type="match status" value="1"/>
</dbReference>
<dbReference type="RefSeq" id="WP_225238090.1">
    <property type="nucleotide sequence ID" value="NZ_JAHYBX010000002.1"/>
</dbReference>
<reference evidence="5 6" key="1">
    <citation type="submission" date="2021-07" db="EMBL/GenBank/DDBJ databases">
        <title>Characterization of Violacein-producing bacteria and related species.</title>
        <authorList>
            <person name="Wilson H.S."/>
            <person name="De Leon M.E."/>
        </authorList>
    </citation>
    <scope>NUCLEOTIDE SEQUENCE [LARGE SCALE GENOMIC DNA]</scope>
    <source>
        <strain evidence="5 6">HSC-2F05</strain>
    </source>
</reference>
<keyword evidence="2" id="KW-0472">Membrane</keyword>
<feature type="transmembrane region" description="Helical" evidence="2">
    <location>
        <begin position="179"/>
        <end position="198"/>
    </location>
</feature>
<keyword evidence="2" id="KW-1133">Transmembrane helix</keyword>
<keyword evidence="2" id="KW-0812">Transmembrane</keyword>
<feature type="transmembrane region" description="Helical" evidence="2">
    <location>
        <begin position="142"/>
        <end position="159"/>
    </location>
</feature>
<accession>A0ABS7Y9E1</accession>
<proteinExistence type="predicted"/>
<dbReference type="CDD" id="cd01949">
    <property type="entry name" value="GGDEF"/>
    <property type="match status" value="1"/>
</dbReference>
<dbReference type="CDD" id="cd01948">
    <property type="entry name" value="EAL"/>
    <property type="match status" value="1"/>
</dbReference>
<dbReference type="Proteomes" id="UP001198602">
    <property type="component" value="Unassembled WGS sequence"/>
</dbReference>
<dbReference type="PANTHER" id="PTHR44757">
    <property type="entry name" value="DIGUANYLATE CYCLASE DGCP"/>
    <property type="match status" value="1"/>
</dbReference>
<dbReference type="InterPro" id="IPR000160">
    <property type="entry name" value="GGDEF_dom"/>
</dbReference>
<dbReference type="Gene3D" id="3.30.70.270">
    <property type="match status" value="1"/>
</dbReference>
<dbReference type="SMART" id="SM00267">
    <property type="entry name" value="GGDEF"/>
    <property type="match status" value="1"/>
</dbReference>
<feature type="transmembrane region" description="Helical" evidence="2">
    <location>
        <begin position="73"/>
        <end position="92"/>
    </location>
</feature>
<dbReference type="InterPro" id="IPR001633">
    <property type="entry name" value="EAL_dom"/>
</dbReference>
<dbReference type="NCBIfam" id="TIGR00254">
    <property type="entry name" value="GGDEF"/>
    <property type="match status" value="1"/>
</dbReference>
<organism evidence="5 6">
    <name type="scientific">Massilia hydrophila</name>
    <dbReference type="NCBI Taxonomy" id="3044279"/>
    <lineage>
        <taxon>Bacteria</taxon>
        <taxon>Pseudomonadati</taxon>
        <taxon>Pseudomonadota</taxon>
        <taxon>Betaproteobacteria</taxon>
        <taxon>Burkholderiales</taxon>
        <taxon>Oxalobacteraceae</taxon>
        <taxon>Telluria group</taxon>
        <taxon>Massilia</taxon>
    </lineage>
</organism>
<evidence type="ECO:0000313" key="6">
    <source>
        <dbReference type="Proteomes" id="UP001198602"/>
    </source>
</evidence>
<dbReference type="InterPro" id="IPR029787">
    <property type="entry name" value="Nucleotide_cyclase"/>
</dbReference>
<evidence type="ECO:0000259" key="3">
    <source>
        <dbReference type="PROSITE" id="PS50883"/>
    </source>
</evidence>
<comment type="caution">
    <text evidence="5">The sequence shown here is derived from an EMBL/GenBank/DDBJ whole genome shotgun (WGS) entry which is preliminary data.</text>
</comment>
<dbReference type="PROSITE" id="PS50883">
    <property type="entry name" value="EAL"/>
    <property type="match status" value="1"/>
</dbReference>
<evidence type="ECO:0000256" key="2">
    <source>
        <dbReference type="SAM" id="Phobius"/>
    </source>
</evidence>
<dbReference type="InterPro" id="IPR035919">
    <property type="entry name" value="EAL_sf"/>
</dbReference>
<feature type="transmembrane region" description="Helical" evidence="2">
    <location>
        <begin position="112"/>
        <end position="130"/>
    </location>
</feature>
<gene>
    <name evidence="5" type="ORF">LE190_07165</name>
</gene>
<evidence type="ECO:0000256" key="1">
    <source>
        <dbReference type="SAM" id="MobiDB-lite"/>
    </source>
</evidence>
<dbReference type="SUPFAM" id="SSF141868">
    <property type="entry name" value="EAL domain-like"/>
    <property type="match status" value="1"/>
</dbReference>
<feature type="region of interest" description="Disordered" evidence="1">
    <location>
        <begin position="263"/>
        <end position="283"/>
    </location>
</feature>
<dbReference type="Pfam" id="PF00563">
    <property type="entry name" value="EAL"/>
    <property type="match status" value="1"/>
</dbReference>
<feature type="compositionally biased region" description="Low complexity" evidence="1">
    <location>
        <begin position="263"/>
        <end position="276"/>
    </location>
</feature>
<dbReference type="EMBL" id="JAHYBX010000002">
    <property type="protein sequence ID" value="MCA1855702.1"/>
    <property type="molecule type" value="Genomic_DNA"/>
</dbReference>
<dbReference type="SUPFAM" id="SSF55073">
    <property type="entry name" value="Nucleotide cyclase"/>
    <property type="match status" value="1"/>
</dbReference>
<protein>
    <submittedName>
        <fullName evidence="5">EAL domain-containing protein</fullName>
    </submittedName>
</protein>
<dbReference type="InterPro" id="IPR033425">
    <property type="entry name" value="MASE3"/>
</dbReference>
<feature type="transmembrane region" description="Helical" evidence="2">
    <location>
        <begin position="41"/>
        <end position="61"/>
    </location>
</feature>
<feature type="domain" description="GGDEF" evidence="4">
    <location>
        <begin position="306"/>
        <end position="438"/>
    </location>
</feature>
<evidence type="ECO:0000313" key="5">
    <source>
        <dbReference type="EMBL" id="MCA1855702.1"/>
    </source>
</evidence>
<dbReference type="PANTHER" id="PTHR44757:SF2">
    <property type="entry name" value="BIOFILM ARCHITECTURE MAINTENANCE PROTEIN MBAA"/>
    <property type="match status" value="1"/>
</dbReference>
<dbReference type="SMART" id="SM00052">
    <property type="entry name" value="EAL"/>
    <property type="match status" value="1"/>
</dbReference>
<dbReference type="InterPro" id="IPR043128">
    <property type="entry name" value="Rev_trsase/Diguanyl_cyclase"/>
</dbReference>
<dbReference type="Pfam" id="PF17159">
    <property type="entry name" value="MASE3"/>
    <property type="match status" value="1"/>
</dbReference>
<dbReference type="Gene3D" id="3.20.20.450">
    <property type="entry name" value="EAL domain"/>
    <property type="match status" value="1"/>
</dbReference>
<sequence>MNTLPYRMPGVLRLALPVVLLAALAWGGTRLLPWTPHWYPPLHAVLEACAIVLALLVFALGAHRAGGRMPATLALLSSAALALALLGIGHLLSVPAPAGSNTLAAADAGAAFWLVAHGLGALVLLAAALLPEGRSAGPATHALCMLGAFAVAAAGYWLALVRPGLLPATFVSGIGMTGFARAFECTLVGVDLGAALLLARRARRHRSRLWYYLAAAAAVTALSGISFMLHPAPDAPSDLLAHLYKLLAFLCLHRALFAGAQQEQQQEQQRRAQPASAPAPRPALPDRYRALDTLAGAIAAARRDGGSVAVIVLDIDGFRKINSHHGWSSGDQVLHECVARLSARLAAGDLLAHQGGNEFIVVCRQAEREQVAALARDLQESMRLPFAPGGHCVFLSASAGIALLPAEPCQASQLLQMAQLASASARHEGPAHLCFYTARMGGAMRERIGLETMLCQAIARREFVLQYQPRIGMTDGRMVGVEALVRWRHPQLGLLAPGRFIPLAEESGLINELDMWVLREACVRAAAWCAQGLFSGRMSVNLSARQFQQPGLAQRVRAVLADSGLAPAALELEITESTVMHDTEDAADVLRSLRALGVTVSIDDFGTGYSSLSYLKRFPLDVLKIDRAFVRDLDGDATGAAIVRAIITLAHSLGLSAVAEGVETAEQVAFLKENGCDEIQGYYFSRPVWPDEIARLLAEAAGAWSTVSPHPVIQP</sequence>
<dbReference type="InterPro" id="IPR052155">
    <property type="entry name" value="Biofilm_reg_signaling"/>
</dbReference>
<dbReference type="Pfam" id="PF00990">
    <property type="entry name" value="GGDEF"/>
    <property type="match status" value="1"/>
</dbReference>
<keyword evidence="6" id="KW-1185">Reference proteome</keyword>
<feature type="domain" description="EAL" evidence="3">
    <location>
        <begin position="447"/>
        <end position="701"/>
    </location>
</feature>
<feature type="transmembrane region" description="Helical" evidence="2">
    <location>
        <begin position="210"/>
        <end position="229"/>
    </location>
</feature>
<name>A0ABS7Y9E1_9BURK</name>
<evidence type="ECO:0000259" key="4">
    <source>
        <dbReference type="PROSITE" id="PS50887"/>
    </source>
</evidence>